<dbReference type="NCBIfam" id="TIGR01484">
    <property type="entry name" value="HAD-SF-IIB"/>
    <property type="match status" value="1"/>
</dbReference>
<dbReference type="EMBL" id="VHQG01000004">
    <property type="protein sequence ID" value="TPW74856.1"/>
    <property type="molecule type" value="Genomic_DNA"/>
</dbReference>
<dbReference type="InterPro" id="IPR006379">
    <property type="entry name" value="HAD-SF_hydro_IIB"/>
</dbReference>
<reference evidence="1 2" key="1">
    <citation type="submission" date="2019-06" db="EMBL/GenBank/DDBJ databases">
        <authorList>
            <person name="Li F."/>
        </authorList>
    </citation>
    <scope>NUCLEOTIDE SEQUENCE [LARGE SCALE GENOMIC DNA]</scope>
    <source>
        <strain evidence="1 2">10F1D-1</strain>
    </source>
</reference>
<dbReference type="Proteomes" id="UP000316252">
    <property type="component" value="Unassembled WGS sequence"/>
</dbReference>
<gene>
    <name evidence="1" type="ORF">FJ657_14905</name>
</gene>
<dbReference type="RefSeq" id="WP_141164487.1">
    <property type="nucleotide sequence ID" value="NZ_VHQG01000004.1"/>
</dbReference>
<dbReference type="OrthoDB" id="3180855at2"/>
<keyword evidence="1" id="KW-0378">Hydrolase</keyword>
<sequence>MLNAEGLDRVRLVALDVDGTIAGGDHSVSDRTAAAIRSLVDLGIPVVLLTGRSKPNTLAVAREVGLEATVAANNGSVMFDTVTGENVRVALMDPEQVGRVADLAAELDLELTWWTTDEIFVDADGPVKKQLHELGEDDILIGDPASFDREGIAKIMLFGPADRLDAASARIDAVAPGGTRSMDVFYEFVDPAANKWAALQVLLERFDVDPQDVLGLGDGGNDVVWLSRIGHPVAMGNARPEVVDVARWRTGHHAEDGAAEALELTAQRIAEARARH</sequence>
<dbReference type="InterPro" id="IPR036412">
    <property type="entry name" value="HAD-like_sf"/>
</dbReference>
<name>A0A506XXA4_9MICO</name>
<accession>A0A506XXA4</accession>
<dbReference type="Pfam" id="PF08282">
    <property type="entry name" value="Hydrolase_3"/>
    <property type="match status" value="1"/>
</dbReference>
<comment type="caution">
    <text evidence="1">The sequence shown here is derived from an EMBL/GenBank/DDBJ whole genome shotgun (WGS) entry which is preliminary data.</text>
</comment>
<dbReference type="GO" id="GO:0000287">
    <property type="term" value="F:magnesium ion binding"/>
    <property type="evidence" value="ECO:0007669"/>
    <property type="project" value="TreeGrafter"/>
</dbReference>
<organism evidence="1 2">
    <name type="scientific">Schumannella soli</name>
    <dbReference type="NCBI Taxonomy" id="2590779"/>
    <lineage>
        <taxon>Bacteria</taxon>
        <taxon>Bacillati</taxon>
        <taxon>Actinomycetota</taxon>
        <taxon>Actinomycetes</taxon>
        <taxon>Micrococcales</taxon>
        <taxon>Microbacteriaceae</taxon>
        <taxon>Schumannella</taxon>
    </lineage>
</organism>
<proteinExistence type="predicted"/>
<dbReference type="PANTHER" id="PTHR10000">
    <property type="entry name" value="PHOSPHOSERINE PHOSPHATASE"/>
    <property type="match status" value="1"/>
</dbReference>
<protein>
    <submittedName>
        <fullName evidence="1">HAD family hydrolase</fullName>
    </submittedName>
</protein>
<dbReference type="GO" id="GO:0005829">
    <property type="term" value="C:cytosol"/>
    <property type="evidence" value="ECO:0007669"/>
    <property type="project" value="TreeGrafter"/>
</dbReference>
<dbReference type="Gene3D" id="3.40.50.1000">
    <property type="entry name" value="HAD superfamily/HAD-like"/>
    <property type="match status" value="1"/>
</dbReference>
<dbReference type="SUPFAM" id="SSF56784">
    <property type="entry name" value="HAD-like"/>
    <property type="match status" value="1"/>
</dbReference>
<dbReference type="InterPro" id="IPR023214">
    <property type="entry name" value="HAD_sf"/>
</dbReference>
<keyword evidence="2" id="KW-1185">Reference proteome</keyword>
<evidence type="ECO:0000313" key="2">
    <source>
        <dbReference type="Proteomes" id="UP000316252"/>
    </source>
</evidence>
<dbReference type="Gene3D" id="3.30.1240.10">
    <property type="match status" value="1"/>
</dbReference>
<dbReference type="PANTHER" id="PTHR10000:SF8">
    <property type="entry name" value="HAD SUPERFAMILY HYDROLASE-LIKE, TYPE 3"/>
    <property type="match status" value="1"/>
</dbReference>
<dbReference type="AlphaFoldDB" id="A0A506XXA4"/>
<dbReference type="GO" id="GO:0016791">
    <property type="term" value="F:phosphatase activity"/>
    <property type="evidence" value="ECO:0007669"/>
    <property type="project" value="TreeGrafter"/>
</dbReference>
<evidence type="ECO:0000313" key="1">
    <source>
        <dbReference type="EMBL" id="TPW74856.1"/>
    </source>
</evidence>